<feature type="domain" description="Transposase IS110-like N-terminal" evidence="1">
    <location>
        <begin position="5"/>
        <end position="160"/>
    </location>
</feature>
<protein>
    <submittedName>
        <fullName evidence="3">Uncharacterized protein</fullName>
    </submittedName>
</protein>
<dbReference type="EMBL" id="LAZR01026651">
    <property type="protein sequence ID" value="KKL68069.1"/>
    <property type="molecule type" value="Genomic_DNA"/>
</dbReference>
<proteinExistence type="predicted"/>
<dbReference type="Pfam" id="PF02371">
    <property type="entry name" value="Transposase_20"/>
    <property type="match status" value="1"/>
</dbReference>
<reference evidence="3" key="1">
    <citation type="journal article" date="2015" name="Nature">
        <title>Complex archaea that bridge the gap between prokaryotes and eukaryotes.</title>
        <authorList>
            <person name="Spang A."/>
            <person name="Saw J.H."/>
            <person name="Jorgensen S.L."/>
            <person name="Zaremba-Niedzwiedzka K."/>
            <person name="Martijn J."/>
            <person name="Lind A.E."/>
            <person name="van Eijk R."/>
            <person name="Schleper C."/>
            <person name="Guy L."/>
            <person name="Ettema T.J."/>
        </authorList>
    </citation>
    <scope>NUCLEOTIDE SEQUENCE</scope>
</reference>
<dbReference type="PANTHER" id="PTHR33055">
    <property type="entry name" value="TRANSPOSASE FOR INSERTION SEQUENCE ELEMENT IS1111A"/>
    <property type="match status" value="1"/>
</dbReference>
<dbReference type="InterPro" id="IPR047650">
    <property type="entry name" value="Transpos_IS110"/>
</dbReference>
<evidence type="ECO:0000313" key="3">
    <source>
        <dbReference type="EMBL" id="KKL68069.1"/>
    </source>
</evidence>
<dbReference type="GO" id="GO:0003677">
    <property type="term" value="F:DNA binding"/>
    <property type="evidence" value="ECO:0007669"/>
    <property type="project" value="InterPro"/>
</dbReference>
<gene>
    <name evidence="3" type="ORF">LCGC14_2128670</name>
</gene>
<comment type="caution">
    <text evidence="3">The sequence shown here is derived from an EMBL/GenBank/DDBJ whole genome shotgun (WGS) entry which is preliminary data.</text>
</comment>
<organism evidence="3">
    <name type="scientific">marine sediment metagenome</name>
    <dbReference type="NCBI Taxonomy" id="412755"/>
    <lineage>
        <taxon>unclassified sequences</taxon>
        <taxon>metagenomes</taxon>
        <taxon>ecological metagenomes</taxon>
    </lineage>
</organism>
<dbReference type="InterPro" id="IPR002525">
    <property type="entry name" value="Transp_IS110-like_N"/>
</dbReference>
<feature type="domain" description="Transposase IS116/IS110/IS902 C-terminal" evidence="2">
    <location>
        <begin position="208"/>
        <end position="291"/>
    </location>
</feature>
<name>A0A0F9E246_9ZZZZ</name>
<accession>A0A0F9E246</accession>
<dbReference type="InterPro" id="IPR003346">
    <property type="entry name" value="Transposase_20"/>
</dbReference>
<sequence length="345" mass="39516">MIYSVGIDIASEKFDVVFKEEVQGIIKIKGSKNFSNNAKGFGELLQWSQKRQKNGYDLLFVMEATGVYHENLCYFLYDQKEKVKVVLPQKVKYYAKSLNIKTKTDKVDAGIIAEIGLERSRKLRGWQPPSKQFKAIRDISREVTRLKKSKSAAASQVHALQAGHESFPEVVDVAQRHQENLGDLINELEDLLLDKVKEDEKLYEKLKKISTIKGLGILSAIKIIAETNGFLLFDNIKQVVSYAGLDIIERQSGKYNGKSRLSKKGNAYLRQILYMPAVSAATHNKKLKNVYGRLNEKFIHKKQSLVAVMRKLLVLTYTLWKNGQEYNPNHQWQGEKRKREVALPR</sequence>
<dbReference type="GO" id="GO:0004803">
    <property type="term" value="F:transposase activity"/>
    <property type="evidence" value="ECO:0007669"/>
    <property type="project" value="InterPro"/>
</dbReference>
<dbReference type="PANTHER" id="PTHR33055:SF13">
    <property type="entry name" value="TRANSPOSASE"/>
    <property type="match status" value="1"/>
</dbReference>
<dbReference type="NCBIfam" id="NF033542">
    <property type="entry name" value="transpos_IS110"/>
    <property type="match status" value="1"/>
</dbReference>
<evidence type="ECO:0000259" key="1">
    <source>
        <dbReference type="Pfam" id="PF01548"/>
    </source>
</evidence>
<dbReference type="Pfam" id="PF01548">
    <property type="entry name" value="DEDD_Tnp_IS110"/>
    <property type="match status" value="1"/>
</dbReference>
<evidence type="ECO:0000259" key="2">
    <source>
        <dbReference type="Pfam" id="PF02371"/>
    </source>
</evidence>
<dbReference type="GO" id="GO:0006313">
    <property type="term" value="P:DNA transposition"/>
    <property type="evidence" value="ECO:0007669"/>
    <property type="project" value="InterPro"/>
</dbReference>
<dbReference type="AlphaFoldDB" id="A0A0F9E246"/>